<feature type="compositionally biased region" description="Polar residues" evidence="1">
    <location>
        <begin position="209"/>
        <end position="224"/>
    </location>
</feature>
<feature type="region of interest" description="Disordered" evidence="1">
    <location>
        <begin position="192"/>
        <end position="245"/>
    </location>
</feature>
<keyword evidence="2" id="KW-0472">Membrane</keyword>
<evidence type="ECO:0000313" key="4">
    <source>
        <dbReference type="WBParaSite" id="PDA_v2.g13025.t1"/>
    </source>
</evidence>
<dbReference type="WBParaSite" id="PDA_v2.g13025.t1">
    <property type="protein sequence ID" value="PDA_v2.g13025.t1"/>
    <property type="gene ID" value="PDA_v2.g13025"/>
</dbReference>
<keyword evidence="2" id="KW-0812">Transmembrane</keyword>
<name>A0A914P551_9BILA</name>
<evidence type="ECO:0000313" key="3">
    <source>
        <dbReference type="Proteomes" id="UP000887578"/>
    </source>
</evidence>
<keyword evidence="2" id="KW-1133">Transmembrane helix</keyword>
<protein>
    <submittedName>
        <fullName evidence="4">Uncharacterized protein</fullName>
    </submittedName>
</protein>
<proteinExistence type="predicted"/>
<accession>A0A914P551</accession>
<sequence length="245" mass="27972">MEQILCTDLTHLKITKITKIAVRENWITALLEYDEKEAFRLSFILTQLSKIKSNDRNLEYMGKLKNIVWEPSLQNDKYLILNSTEIRQRMWCFPSGTCSTNEKEHIDLPHDRCIDVNKIPSSSTESYMEKHKETETLLFVALISIGFLILALVIAISVIACLLKRNTRKSLKSDISLKGRLSQNESLFREQEIPEDNPSHGIKVAGDQNVFSTSRPRQENLIQNTEEEASAKQGKTSPKPPPVSN</sequence>
<evidence type="ECO:0000256" key="1">
    <source>
        <dbReference type="SAM" id="MobiDB-lite"/>
    </source>
</evidence>
<feature type="transmembrane region" description="Helical" evidence="2">
    <location>
        <begin position="137"/>
        <end position="163"/>
    </location>
</feature>
<keyword evidence="3" id="KW-1185">Reference proteome</keyword>
<evidence type="ECO:0000256" key="2">
    <source>
        <dbReference type="SAM" id="Phobius"/>
    </source>
</evidence>
<dbReference type="AlphaFoldDB" id="A0A914P551"/>
<dbReference type="Proteomes" id="UP000887578">
    <property type="component" value="Unplaced"/>
</dbReference>
<reference evidence="4" key="1">
    <citation type="submission" date="2022-11" db="UniProtKB">
        <authorList>
            <consortium name="WormBaseParasite"/>
        </authorList>
    </citation>
    <scope>IDENTIFICATION</scope>
</reference>
<organism evidence="3 4">
    <name type="scientific">Panagrolaimus davidi</name>
    <dbReference type="NCBI Taxonomy" id="227884"/>
    <lineage>
        <taxon>Eukaryota</taxon>
        <taxon>Metazoa</taxon>
        <taxon>Ecdysozoa</taxon>
        <taxon>Nematoda</taxon>
        <taxon>Chromadorea</taxon>
        <taxon>Rhabditida</taxon>
        <taxon>Tylenchina</taxon>
        <taxon>Panagrolaimomorpha</taxon>
        <taxon>Panagrolaimoidea</taxon>
        <taxon>Panagrolaimidae</taxon>
        <taxon>Panagrolaimus</taxon>
    </lineage>
</organism>